<dbReference type="Proteomes" id="UP000187609">
    <property type="component" value="Unassembled WGS sequence"/>
</dbReference>
<organism evidence="1 2">
    <name type="scientific">Nicotiana attenuata</name>
    <name type="common">Coyote tobacco</name>
    <dbReference type="NCBI Taxonomy" id="49451"/>
    <lineage>
        <taxon>Eukaryota</taxon>
        <taxon>Viridiplantae</taxon>
        <taxon>Streptophyta</taxon>
        <taxon>Embryophyta</taxon>
        <taxon>Tracheophyta</taxon>
        <taxon>Spermatophyta</taxon>
        <taxon>Magnoliopsida</taxon>
        <taxon>eudicotyledons</taxon>
        <taxon>Gunneridae</taxon>
        <taxon>Pentapetalae</taxon>
        <taxon>asterids</taxon>
        <taxon>lamiids</taxon>
        <taxon>Solanales</taxon>
        <taxon>Solanaceae</taxon>
        <taxon>Nicotianoideae</taxon>
        <taxon>Nicotianeae</taxon>
        <taxon>Nicotiana</taxon>
    </lineage>
</organism>
<name>A0A314KNP8_NICAT</name>
<protein>
    <submittedName>
        <fullName evidence="1">Uncharacterized protein</fullName>
    </submittedName>
</protein>
<dbReference type="EMBL" id="MJEQ01001408">
    <property type="protein sequence ID" value="OIT30862.1"/>
    <property type="molecule type" value="Genomic_DNA"/>
</dbReference>
<accession>A0A314KNP8</accession>
<gene>
    <name evidence="1" type="ORF">A4A49_52792</name>
</gene>
<evidence type="ECO:0000313" key="2">
    <source>
        <dbReference type="Proteomes" id="UP000187609"/>
    </source>
</evidence>
<proteinExistence type="predicted"/>
<evidence type="ECO:0000313" key="1">
    <source>
        <dbReference type="EMBL" id="OIT30862.1"/>
    </source>
</evidence>
<reference evidence="1" key="1">
    <citation type="submission" date="2016-11" db="EMBL/GenBank/DDBJ databases">
        <title>The genome of Nicotiana attenuata.</title>
        <authorList>
            <person name="Xu S."/>
            <person name="Brockmoeller T."/>
            <person name="Gaquerel E."/>
            <person name="Navarro A."/>
            <person name="Kuhl H."/>
            <person name="Gase K."/>
            <person name="Ling Z."/>
            <person name="Zhou W."/>
            <person name="Kreitzer C."/>
            <person name="Stanke M."/>
            <person name="Tang H."/>
            <person name="Lyons E."/>
            <person name="Pandey P."/>
            <person name="Pandey S.P."/>
            <person name="Timmermann B."/>
            <person name="Baldwin I.T."/>
        </authorList>
    </citation>
    <scope>NUCLEOTIDE SEQUENCE [LARGE SCALE GENOMIC DNA]</scope>
    <source>
        <strain evidence="1">UT</strain>
    </source>
</reference>
<comment type="caution">
    <text evidence="1">The sequence shown here is derived from an EMBL/GenBank/DDBJ whole genome shotgun (WGS) entry which is preliminary data.</text>
</comment>
<dbReference type="AlphaFoldDB" id="A0A314KNP8"/>
<sequence length="75" mass="9119">MPLEFGSIYYYKYWVIFWFNYCVGSSRFDGKSYLFENRCCGGNKCGLLKRRIYTERLYISIIVFGRSFIFKDDWS</sequence>
<keyword evidence="2" id="KW-1185">Reference proteome</keyword>
<dbReference type="Gramene" id="OIT30862">
    <property type="protein sequence ID" value="OIT30862"/>
    <property type="gene ID" value="A4A49_52792"/>
</dbReference>